<accession>A0A9P8RRD1</accession>
<keyword evidence="3" id="KW-1185">Reference proteome</keyword>
<name>A0A9P8RRD1_9PEZI</name>
<evidence type="ECO:0000256" key="1">
    <source>
        <dbReference type="SAM" id="Coils"/>
    </source>
</evidence>
<sequence length="427" mass="48958">MAVRRIERLFVGQYRNLSGTSRVTEMMEDIQPSGFPEPGEHAGHKQQQADIVRRELEQSYDDISQRMVVPLIQTIKDEFAALIPHLIQQKLEEPGFKANEQIAELQEKVLSLEKEKRKAEQQAHWFEQELDQADCHGCGQEELERLEEENKTLKIEMEILKKGRRDDNAKIKNLHQMLIRAGHRDEAPMDDEVRAGFLNLKYKILQLVKNHFSKFPEHNARLSPDASPDYQELLARSAVARTLYEKFFSPGSLSFGVGGNMEELLKEFERALQNSTSIKAEDAIEWRARTAQAAKALNLPGWSSRVHNIAKDVTRDFVQYYSQSRYAVKENSRAFRDVEEICEMASDLALMFRCNKIEYLWEQMPTEPTPPNVNDIELLGTDGPDLSQPHRIVRIVFGGVVRGDRETGRLKDGKTRISKSGVLIGSR</sequence>
<gene>
    <name evidence="2" type="ORF">GP486_003229</name>
</gene>
<feature type="coiled-coil region" evidence="1">
    <location>
        <begin position="95"/>
        <end position="163"/>
    </location>
</feature>
<evidence type="ECO:0000313" key="3">
    <source>
        <dbReference type="Proteomes" id="UP000750711"/>
    </source>
</evidence>
<dbReference type="Proteomes" id="UP000750711">
    <property type="component" value="Unassembled WGS sequence"/>
</dbReference>
<organism evidence="2 3">
    <name type="scientific">Trichoglossum hirsutum</name>
    <dbReference type="NCBI Taxonomy" id="265104"/>
    <lineage>
        <taxon>Eukaryota</taxon>
        <taxon>Fungi</taxon>
        <taxon>Dikarya</taxon>
        <taxon>Ascomycota</taxon>
        <taxon>Pezizomycotina</taxon>
        <taxon>Geoglossomycetes</taxon>
        <taxon>Geoglossales</taxon>
        <taxon>Geoglossaceae</taxon>
        <taxon>Trichoglossum</taxon>
    </lineage>
</organism>
<dbReference type="EMBL" id="JAGHQM010000418">
    <property type="protein sequence ID" value="KAH0562068.1"/>
    <property type="molecule type" value="Genomic_DNA"/>
</dbReference>
<keyword evidence="1" id="KW-0175">Coiled coil</keyword>
<reference evidence="2" key="1">
    <citation type="submission" date="2021-03" db="EMBL/GenBank/DDBJ databases">
        <title>Comparative genomics and phylogenomic investigation of the class Geoglossomycetes provide insights into ecological specialization and systematics.</title>
        <authorList>
            <person name="Melie T."/>
            <person name="Pirro S."/>
            <person name="Miller A.N."/>
            <person name="Quandt A."/>
        </authorList>
    </citation>
    <scope>NUCLEOTIDE SEQUENCE</scope>
    <source>
        <strain evidence="2">CAQ_001_2017</strain>
    </source>
</reference>
<proteinExistence type="predicted"/>
<evidence type="ECO:0000313" key="2">
    <source>
        <dbReference type="EMBL" id="KAH0562068.1"/>
    </source>
</evidence>
<protein>
    <submittedName>
        <fullName evidence="2">Uncharacterized protein</fullName>
    </submittedName>
</protein>
<dbReference type="AlphaFoldDB" id="A0A9P8RRD1"/>
<comment type="caution">
    <text evidence="2">The sequence shown here is derived from an EMBL/GenBank/DDBJ whole genome shotgun (WGS) entry which is preliminary data.</text>
</comment>